<reference evidence="11" key="2">
    <citation type="submission" date="2023-07" db="EMBL/GenBank/DDBJ databases">
        <authorList>
            <consortium name="Lawrence Berkeley National Laboratory"/>
            <person name="Haridas S."/>
            <person name="Hensen N."/>
            <person name="Bonometti L."/>
            <person name="Westerberg I."/>
            <person name="Brannstrom I.O."/>
            <person name="Guillou S."/>
            <person name="Cros-Aarteil S."/>
            <person name="Calhoun S."/>
            <person name="Kuo A."/>
            <person name="Mondo S."/>
            <person name="Pangilinan J."/>
            <person name="Riley R."/>
            <person name="LaButti K."/>
            <person name="Andreopoulos B."/>
            <person name="Lipzen A."/>
            <person name="Chen C."/>
            <person name="Yanf M."/>
            <person name="Daum C."/>
            <person name="Ng V."/>
            <person name="Clum A."/>
            <person name="Steindorff A."/>
            <person name="Ohm R."/>
            <person name="Martin F."/>
            <person name="Silar P."/>
            <person name="Natvig D."/>
            <person name="Lalanne C."/>
            <person name="Gautier V."/>
            <person name="Ament-velasquez S.L."/>
            <person name="Kruys A."/>
            <person name="Hutchinson M.I."/>
            <person name="Powell A.J."/>
            <person name="Barry K."/>
            <person name="Miller A.N."/>
            <person name="Grigoriev I.V."/>
            <person name="Debuchy R."/>
            <person name="Gladieux P."/>
            <person name="Thoren M.H."/>
            <person name="Johannesson H."/>
        </authorList>
    </citation>
    <scope>NUCLEOTIDE SEQUENCE</scope>
    <source>
        <strain evidence="11">FGSC 1904</strain>
    </source>
</reference>
<comment type="caution">
    <text evidence="11">The sequence shown here is derived from an EMBL/GenBank/DDBJ whole genome shotgun (WGS) entry which is preliminary data.</text>
</comment>
<gene>
    <name evidence="11" type="ORF">B0T20DRAFT_355416</name>
</gene>
<reference evidence="11" key="1">
    <citation type="journal article" date="2023" name="Mol. Phylogenet. Evol.">
        <title>Genome-scale phylogeny and comparative genomics of the fungal order Sordariales.</title>
        <authorList>
            <person name="Hensen N."/>
            <person name="Bonometti L."/>
            <person name="Westerberg I."/>
            <person name="Brannstrom I.O."/>
            <person name="Guillou S."/>
            <person name="Cros-Aarteil S."/>
            <person name="Calhoun S."/>
            <person name="Haridas S."/>
            <person name="Kuo A."/>
            <person name="Mondo S."/>
            <person name="Pangilinan J."/>
            <person name="Riley R."/>
            <person name="LaButti K."/>
            <person name="Andreopoulos B."/>
            <person name="Lipzen A."/>
            <person name="Chen C."/>
            <person name="Yan M."/>
            <person name="Daum C."/>
            <person name="Ng V."/>
            <person name="Clum A."/>
            <person name="Steindorff A."/>
            <person name="Ohm R.A."/>
            <person name="Martin F."/>
            <person name="Silar P."/>
            <person name="Natvig D.O."/>
            <person name="Lalanne C."/>
            <person name="Gautier V."/>
            <person name="Ament-Velasquez S.L."/>
            <person name="Kruys A."/>
            <person name="Hutchinson M.I."/>
            <person name="Powell A.J."/>
            <person name="Barry K."/>
            <person name="Miller A.N."/>
            <person name="Grigoriev I.V."/>
            <person name="Debuchy R."/>
            <person name="Gladieux P."/>
            <person name="Hiltunen Thoren M."/>
            <person name="Johannesson H."/>
        </authorList>
    </citation>
    <scope>NUCLEOTIDE SEQUENCE</scope>
    <source>
        <strain evidence="11">FGSC 1904</strain>
    </source>
</reference>
<feature type="transmembrane region" description="Helical" evidence="9">
    <location>
        <begin position="273"/>
        <end position="293"/>
    </location>
</feature>
<dbReference type="Proteomes" id="UP001281003">
    <property type="component" value="Unassembled WGS sequence"/>
</dbReference>
<evidence type="ECO:0000259" key="10">
    <source>
        <dbReference type="Pfam" id="PF03151"/>
    </source>
</evidence>
<evidence type="ECO:0000256" key="8">
    <source>
        <dbReference type="SAM" id="MobiDB-lite"/>
    </source>
</evidence>
<accession>A0AAE0UB96</accession>
<comment type="function">
    <text evidence="1">Involved in the import of GDP-mannose from the cytoplasm into the Golgi lumen.</text>
</comment>
<feature type="transmembrane region" description="Helical" evidence="9">
    <location>
        <begin position="477"/>
        <end position="495"/>
    </location>
</feature>
<evidence type="ECO:0000313" key="12">
    <source>
        <dbReference type="Proteomes" id="UP001281003"/>
    </source>
</evidence>
<name>A0AAE0UB96_SORBR</name>
<feature type="region of interest" description="Disordered" evidence="8">
    <location>
        <begin position="608"/>
        <end position="692"/>
    </location>
</feature>
<dbReference type="Pfam" id="PF03151">
    <property type="entry name" value="TPT"/>
    <property type="match status" value="1"/>
</dbReference>
<protein>
    <submittedName>
        <fullName evidence="11">TPT-domain-containing protein</fullName>
    </submittedName>
</protein>
<keyword evidence="12" id="KW-1185">Reference proteome</keyword>
<feature type="transmembrane region" description="Helical" evidence="9">
    <location>
        <begin position="544"/>
        <end position="566"/>
    </location>
</feature>
<sequence length="692" mass="74075">MSPPTSTNNTNEGASPTTLSVISLDSSPSPTTGNNTPLALPGTSSAFTSGIGTTVGPSGHATPTVSARRTGTGSYNLDFSGDDDPHVTVDTVPVPAGLDTTSATSTLINKQPFDINSAICAEDHAGKDTHTTANLNSDSFDIEMAPIGGAGTGGGHRRRRSSLMNPVGASSSSRHRSPRPRSSAGKGIDSDEPKLVGEDTRVQEVARRDDRLSDDDLTDEDLHIDEEAGLTGADRRRKSRKRSRNTRIDQRIARDRITEAEKQEADKAVLKNLVINVTLILLWYFFSLSISLYNKWMFDPNKLNFRFPLFTTATHMLVQFSLASVVLFFFPSLRPTNGHKSDLGQSRHEPERPVMTKWFYLTRIGPCGLATGLDIGLGNASLQFITLTFYTMCKSSSLAFVLLFAFLFRLESPTWRLVAIIATMTLGVVMMVAGEVEFKLGGFLLVISASFFSGFRWGLTQILLLRNPATSNPFSSIFFLAPVMFLSLISIAIPVEGFSALFAGLKIIAEEHGMLMAPLLILFPGTIAFLMTASEFALLKRTSVVTLSIAGIFKEAVTISAAAIVFGDTMTVINVMGLLVTLAAIATYNYMKIKKMRQDAQTNVHMAHMVGSGNGSSGSSSSASTSRSGSRSGSGVGSSCSSERDGEGEDVEDEGRGLLDGGVAETLFTADGEAVKRSPDSPATRGRGRSAV</sequence>
<evidence type="ECO:0000256" key="7">
    <source>
        <dbReference type="ARBA" id="ARBA00023136"/>
    </source>
</evidence>
<feature type="transmembrane region" description="Helical" evidence="9">
    <location>
        <begin position="440"/>
        <end position="465"/>
    </location>
</feature>
<feature type="compositionally biased region" description="Low complexity" evidence="8">
    <location>
        <begin position="617"/>
        <end position="641"/>
    </location>
</feature>
<organism evidence="11 12">
    <name type="scientific">Sordaria brevicollis</name>
    <dbReference type="NCBI Taxonomy" id="83679"/>
    <lineage>
        <taxon>Eukaryota</taxon>
        <taxon>Fungi</taxon>
        <taxon>Dikarya</taxon>
        <taxon>Ascomycota</taxon>
        <taxon>Pezizomycotina</taxon>
        <taxon>Sordariomycetes</taxon>
        <taxon>Sordariomycetidae</taxon>
        <taxon>Sordariales</taxon>
        <taxon>Sordariaceae</taxon>
        <taxon>Sordaria</taxon>
    </lineage>
</organism>
<evidence type="ECO:0000256" key="5">
    <source>
        <dbReference type="ARBA" id="ARBA00022692"/>
    </source>
</evidence>
<feature type="transmembrane region" description="Helical" evidence="9">
    <location>
        <begin position="415"/>
        <end position="434"/>
    </location>
</feature>
<evidence type="ECO:0000256" key="1">
    <source>
        <dbReference type="ARBA" id="ARBA00003420"/>
    </source>
</evidence>
<feature type="transmembrane region" description="Helical" evidence="9">
    <location>
        <begin position="387"/>
        <end position="408"/>
    </location>
</feature>
<dbReference type="InterPro" id="IPR004853">
    <property type="entry name" value="Sugar_P_trans_dom"/>
</dbReference>
<feature type="domain" description="Sugar phosphate transporter" evidence="10">
    <location>
        <begin position="278"/>
        <end position="589"/>
    </location>
</feature>
<dbReference type="EMBL" id="JAUTDP010000007">
    <property type="protein sequence ID" value="KAK3397806.1"/>
    <property type="molecule type" value="Genomic_DNA"/>
</dbReference>
<keyword evidence="6 9" id="KW-1133">Transmembrane helix</keyword>
<feature type="transmembrane region" description="Helical" evidence="9">
    <location>
        <begin position="572"/>
        <end position="591"/>
    </location>
</feature>
<evidence type="ECO:0000256" key="2">
    <source>
        <dbReference type="ARBA" id="ARBA00004477"/>
    </source>
</evidence>
<keyword evidence="7 9" id="KW-0472">Membrane</keyword>
<keyword evidence="5 9" id="KW-0812">Transmembrane</keyword>
<comment type="subunit">
    <text evidence="4">Homooligomer.</text>
</comment>
<proteinExistence type="inferred from homology"/>
<evidence type="ECO:0000256" key="6">
    <source>
        <dbReference type="ARBA" id="ARBA00022989"/>
    </source>
</evidence>
<dbReference type="PANTHER" id="PTHR11132">
    <property type="entry name" value="SOLUTE CARRIER FAMILY 35"/>
    <property type="match status" value="1"/>
</dbReference>
<feature type="compositionally biased region" description="Basic residues" evidence="8">
    <location>
        <begin position="235"/>
        <end position="245"/>
    </location>
</feature>
<evidence type="ECO:0000313" key="11">
    <source>
        <dbReference type="EMBL" id="KAK3397806.1"/>
    </source>
</evidence>
<comment type="subcellular location">
    <subcellularLocation>
        <location evidence="2">Endoplasmic reticulum membrane</location>
        <topology evidence="2">Multi-pass membrane protein</topology>
    </subcellularLocation>
</comment>
<evidence type="ECO:0000256" key="3">
    <source>
        <dbReference type="ARBA" id="ARBA00010425"/>
    </source>
</evidence>
<dbReference type="InterPro" id="IPR050186">
    <property type="entry name" value="TPT_transporter"/>
</dbReference>
<dbReference type="AlphaFoldDB" id="A0AAE0UB96"/>
<feature type="region of interest" description="Disordered" evidence="8">
    <location>
        <begin position="146"/>
        <end position="247"/>
    </location>
</feature>
<feature type="transmembrane region" description="Helical" evidence="9">
    <location>
        <begin position="515"/>
        <end position="532"/>
    </location>
</feature>
<feature type="compositionally biased region" description="Basic and acidic residues" evidence="8">
    <location>
        <begin position="188"/>
        <end position="211"/>
    </location>
</feature>
<dbReference type="GO" id="GO:0005789">
    <property type="term" value="C:endoplasmic reticulum membrane"/>
    <property type="evidence" value="ECO:0007669"/>
    <property type="project" value="UniProtKB-SubCell"/>
</dbReference>
<evidence type="ECO:0000256" key="9">
    <source>
        <dbReference type="SAM" id="Phobius"/>
    </source>
</evidence>
<feature type="transmembrane region" description="Helical" evidence="9">
    <location>
        <begin position="305"/>
        <end position="330"/>
    </location>
</feature>
<comment type="similarity">
    <text evidence="3">Belongs to the TPT transporter family. SLC35D subfamily.</text>
</comment>
<evidence type="ECO:0000256" key="4">
    <source>
        <dbReference type="ARBA" id="ARBA00011182"/>
    </source>
</evidence>
<feature type="region of interest" description="Disordered" evidence="8">
    <location>
        <begin position="1"/>
        <end position="69"/>
    </location>
</feature>
<feature type="compositionally biased region" description="Acidic residues" evidence="8">
    <location>
        <begin position="212"/>
        <end position="228"/>
    </location>
</feature>